<evidence type="ECO:0000313" key="9">
    <source>
        <dbReference type="Proteomes" id="UP000009131"/>
    </source>
</evidence>
<evidence type="ECO:0000256" key="6">
    <source>
        <dbReference type="ARBA" id="ARBA00074814"/>
    </source>
</evidence>
<dbReference type="FunFam" id="2.130.10.10:FF:000505">
    <property type="entry name" value="Blast:Protein LST8 homolog"/>
    <property type="match status" value="1"/>
</dbReference>
<dbReference type="SUPFAM" id="SSF50978">
    <property type="entry name" value="WD40 repeat-like"/>
    <property type="match status" value="1"/>
</dbReference>
<dbReference type="InterPro" id="IPR036322">
    <property type="entry name" value="WD40_repeat_dom_sf"/>
</dbReference>
<keyword evidence="4 7" id="KW-0853">WD repeat</keyword>
<dbReference type="CDD" id="cd00200">
    <property type="entry name" value="WD40"/>
    <property type="match status" value="1"/>
</dbReference>
<dbReference type="RefSeq" id="XP_014570315.1">
    <property type="nucleotide sequence ID" value="XM_014714829.1"/>
</dbReference>
<protein>
    <recommendedName>
        <fullName evidence="6">Protein LST8 homolog</fullName>
    </recommendedName>
</protein>
<gene>
    <name evidence="8" type="primary">Mo00691</name>
    <name evidence="8" type="ORF">E5Q_00691</name>
</gene>
<dbReference type="GO" id="GO:0032535">
    <property type="term" value="P:regulation of cellular component size"/>
    <property type="evidence" value="ECO:0007669"/>
    <property type="project" value="UniProtKB-ARBA"/>
</dbReference>
<dbReference type="PANTHER" id="PTHR19842:SF0">
    <property type="entry name" value="TARGET OF RAPAMYCIN COMPLEX SUBUNIT LST8"/>
    <property type="match status" value="1"/>
</dbReference>
<dbReference type="OMA" id="VQRNYKH"/>
<organism evidence="8 9">
    <name type="scientific">Mixia osmundae (strain CBS 9802 / IAM 14324 / JCM 22182 / KY 12970)</name>
    <dbReference type="NCBI Taxonomy" id="764103"/>
    <lineage>
        <taxon>Eukaryota</taxon>
        <taxon>Fungi</taxon>
        <taxon>Dikarya</taxon>
        <taxon>Basidiomycota</taxon>
        <taxon>Pucciniomycotina</taxon>
        <taxon>Mixiomycetes</taxon>
        <taxon>Mixiales</taxon>
        <taxon>Mixiaceae</taxon>
        <taxon>Mixia</taxon>
    </lineage>
</organism>
<evidence type="ECO:0000256" key="2">
    <source>
        <dbReference type="ARBA" id="ARBA00009890"/>
    </source>
</evidence>
<dbReference type="HOGENOM" id="CLU_000288_57_5_1"/>
<dbReference type="GO" id="GO:0038203">
    <property type="term" value="P:TORC2 signaling"/>
    <property type="evidence" value="ECO:0007669"/>
    <property type="project" value="UniProtKB-ARBA"/>
</dbReference>
<keyword evidence="3" id="KW-0963">Cytoplasm</keyword>
<evidence type="ECO:0000256" key="5">
    <source>
        <dbReference type="ARBA" id="ARBA00022737"/>
    </source>
</evidence>
<dbReference type="SMART" id="SM00320">
    <property type="entry name" value="WD40"/>
    <property type="match status" value="7"/>
</dbReference>
<feature type="repeat" description="WD" evidence="7">
    <location>
        <begin position="225"/>
        <end position="266"/>
    </location>
</feature>
<dbReference type="Pfam" id="PF00400">
    <property type="entry name" value="WD40"/>
    <property type="match status" value="7"/>
</dbReference>
<dbReference type="PROSITE" id="PS50294">
    <property type="entry name" value="WD_REPEATS_REGION"/>
    <property type="match status" value="3"/>
</dbReference>
<dbReference type="InterPro" id="IPR020472">
    <property type="entry name" value="WD40_PAC1"/>
</dbReference>
<dbReference type="OrthoDB" id="400at2759"/>
<dbReference type="InterPro" id="IPR015943">
    <property type="entry name" value="WD40/YVTN_repeat-like_dom_sf"/>
</dbReference>
<dbReference type="PROSITE" id="PS00678">
    <property type="entry name" value="WD_REPEATS_1"/>
    <property type="match status" value="2"/>
</dbReference>
<accession>G7DTY4</accession>
<sequence length="331" mass="36067">MVDEAADAVGSAHDALSVILATGGYDNTIRFWEAWSGVCSRTIQHPESAVNRLAISPDKRFLAAAGNQHVRLYDVQHAGTTNSSGSSSAVASFDGHTGNVTALAWHCEGKWLVTGSEDGTLKIWDTRSATVQRNFDHKSPVNDCVIHPNQGELISCDQSGAIKVWDLGANTCTHELVPEEDVPMRSVSFASDGSYLVGGNNKGNCYIWTIQNGRDFTDLQPKTRFQAHNKYLIRCLLSPDVKYLATCSADTTIKIWSLEGGQTKLDKVLVGHQRWVWDMAFSADSAYLVSTSSDHTARLWELASGSTVRQYSGHHKAAVCIALNDINIGPE</sequence>
<proteinExistence type="inferred from homology"/>
<reference evidence="8 9" key="1">
    <citation type="journal article" date="2011" name="J. Gen. Appl. Microbiol.">
        <title>Draft genome sequencing of the enigmatic basidiomycete Mixia osmundae.</title>
        <authorList>
            <person name="Nishida H."/>
            <person name="Nagatsuka Y."/>
            <person name="Sugiyama J."/>
        </authorList>
    </citation>
    <scope>NUCLEOTIDE SEQUENCE [LARGE SCALE GENOMIC DNA]</scope>
    <source>
        <strain evidence="9">CBS 9802 / IAM 14324 / JCM 22182 / KY 12970</strain>
    </source>
</reference>
<comment type="similarity">
    <text evidence="2">Belongs to the WD repeat LST8 family.</text>
</comment>
<feature type="repeat" description="WD" evidence="7">
    <location>
        <begin position="134"/>
        <end position="175"/>
    </location>
</feature>
<dbReference type="Proteomes" id="UP000009131">
    <property type="component" value="Unassembled WGS sequence"/>
</dbReference>
<evidence type="ECO:0000256" key="4">
    <source>
        <dbReference type="ARBA" id="ARBA00022574"/>
    </source>
</evidence>
<dbReference type="PANTHER" id="PTHR19842">
    <property type="entry name" value="G BETA-LIKE PROTEIN GBL"/>
    <property type="match status" value="1"/>
</dbReference>
<dbReference type="EMBL" id="BABT02000026">
    <property type="protein sequence ID" value="GAA94044.1"/>
    <property type="molecule type" value="Genomic_DNA"/>
</dbReference>
<dbReference type="PRINTS" id="PR00320">
    <property type="entry name" value="GPROTEINBRPT"/>
</dbReference>
<dbReference type="GO" id="GO:0031932">
    <property type="term" value="C:TORC2 complex"/>
    <property type="evidence" value="ECO:0007669"/>
    <property type="project" value="InterPro"/>
</dbReference>
<keyword evidence="9" id="KW-1185">Reference proteome</keyword>
<keyword evidence="5" id="KW-0677">Repeat</keyword>
<dbReference type="STRING" id="764103.G7DTY4"/>
<comment type="subcellular location">
    <subcellularLocation>
        <location evidence="1">Cytoplasm</location>
    </subcellularLocation>
</comment>
<comment type="caution">
    <text evidence="8">The sequence shown here is derived from an EMBL/GenBank/DDBJ whole genome shotgun (WGS) entry which is preliminary data.</text>
</comment>
<evidence type="ECO:0000256" key="3">
    <source>
        <dbReference type="ARBA" id="ARBA00022490"/>
    </source>
</evidence>
<feature type="repeat" description="WD" evidence="7">
    <location>
        <begin position="269"/>
        <end position="310"/>
    </location>
</feature>
<dbReference type="FunCoup" id="G7DTY4">
    <property type="interactions" value="256"/>
</dbReference>
<reference evidence="8 9" key="2">
    <citation type="journal article" date="2012" name="Open Biol.">
        <title>Characteristics of nucleosomes and linker DNA regions on the genome of the basidiomycete Mixia osmundae revealed by mono- and dinucleosome mapping.</title>
        <authorList>
            <person name="Nishida H."/>
            <person name="Kondo S."/>
            <person name="Matsumoto T."/>
            <person name="Suzuki Y."/>
            <person name="Yoshikawa H."/>
            <person name="Taylor T.D."/>
            <person name="Sugiyama J."/>
        </authorList>
    </citation>
    <scope>NUCLEOTIDE SEQUENCE [LARGE SCALE GENOMIC DNA]</scope>
    <source>
        <strain evidence="9">CBS 9802 / IAM 14324 / JCM 22182 / KY 12970</strain>
    </source>
</reference>
<dbReference type="GO" id="GO:0032956">
    <property type="term" value="P:regulation of actin cytoskeleton organization"/>
    <property type="evidence" value="ECO:0007669"/>
    <property type="project" value="TreeGrafter"/>
</dbReference>
<dbReference type="AlphaFoldDB" id="G7DTY4"/>
<dbReference type="InterPro" id="IPR001680">
    <property type="entry name" value="WD40_rpt"/>
</dbReference>
<feature type="repeat" description="WD" evidence="7">
    <location>
        <begin position="93"/>
        <end position="134"/>
    </location>
</feature>
<dbReference type="InParanoid" id="G7DTY4"/>
<evidence type="ECO:0000256" key="7">
    <source>
        <dbReference type="PROSITE-ProRule" id="PRU00221"/>
    </source>
</evidence>
<dbReference type="eggNOG" id="KOG0315">
    <property type="taxonomic scope" value="Eukaryota"/>
</dbReference>
<dbReference type="GO" id="GO:0031931">
    <property type="term" value="C:TORC1 complex"/>
    <property type="evidence" value="ECO:0007669"/>
    <property type="project" value="InterPro"/>
</dbReference>
<evidence type="ECO:0000256" key="1">
    <source>
        <dbReference type="ARBA" id="ARBA00004496"/>
    </source>
</evidence>
<evidence type="ECO:0000313" key="8">
    <source>
        <dbReference type="EMBL" id="GAA94044.1"/>
    </source>
</evidence>
<dbReference type="InterPro" id="IPR037588">
    <property type="entry name" value="MLST8"/>
</dbReference>
<dbReference type="Gene3D" id="2.130.10.10">
    <property type="entry name" value="YVTN repeat-like/Quinoprotein amine dehydrogenase"/>
    <property type="match status" value="1"/>
</dbReference>
<dbReference type="GO" id="GO:0005737">
    <property type="term" value="C:cytoplasm"/>
    <property type="evidence" value="ECO:0007669"/>
    <property type="project" value="UniProtKB-SubCell"/>
</dbReference>
<dbReference type="GO" id="GO:0051897">
    <property type="term" value="P:positive regulation of phosphatidylinositol 3-kinase/protein kinase B signal transduction"/>
    <property type="evidence" value="ECO:0007669"/>
    <property type="project" value="UniProtKB-ARBA"/>
</dbReference>
<name>G7DTY4_MIXOS</name>
<dbReference type="InterPro" id="IPR019775">
    <property type="entry name" value="WD40_repeat_CS"/>
</dbReference>
<dbReference type="PROSITE" id="PS50082">
    <property type="entry name" value="WD_REPEATS_2"/>
    <property type="match status" value="4"/>
</dbReference>